<gene>
    <name evidence="1" type="ordered locus">Psefu_0122</name>
</gene>
<name>F6ADG8_PSEF1</name>
<organism evidence="1 2">
    <name type="scientific">Pseudomonas fulva (strain 12-X)</name>
    <dbReference type="NCBI Taxonomy" id="743720"/>
    <lineage>
        <taxon>Bacteria</taxon>
        <taxon>Pseudomonadati</taxon>
        <taxon>Pseudomonadota</taxon>
        <taxon>Gammaproteobacteria</taxon>
        <taxon>Pseudomonadales</taxon>
        <taxon>Pseudomonadaceae</taxon>
        <taxon>Pseudomonas</taxon>
    </lineage>
</organism>
<proteinExistence type="predicted"/>
<dbReference type="EMBL" id="CP002727">
    <property type="protein sequence ID" value="AEF20109.1"/>
    <property type="molecule type" value="Genomic_DNA"/>
</dbReference>
<evidence type="ECO:0000313" key="2">
    <source>
        <dbReference type="Proteomes" id="UP000000686"/>
    </source>
</evidence>
<dbReference type="RefSeq" id="WP_013789252.1">
    <property type="nucleotide sequence ID" value="NC_015556.1"/>
</dbReference>
<keyword evidence="2" id="KW-1185">Reference proteome</keyword>
<sequence>MKSYIQLAIRTKSETIGWGTGEKLIDSLSMSGGLLLPELVSHNADKFTEPFLGSTSCESVWASKASIRANGTLSDFYQDFAWKRKKAIKSSGSVVHTSRNFRGQLVPGSISLNAAFSDKVDWYSLFQAWCEIFPPQLGMLHPFTGPELSPTEKNGSFQIGSFNSALKPDIPNIGWGMFYGDEFAQEVNADLIAASGFPIERIGDGYLVRVTNSIQDVIDDFPLFSKRRAELKSLFREGLFLINNEPSIWI</sequence>
<evidence type="ECO:0000313" key="1">
    <source>
        <dbReference type="EMBL" id="AEF20109.1"/>
    </source>
</evidence>
<dbReference type="HOGENOM" id="CLU_1119414_0_0_6"/>
<dbReference type="STRING" id="743720.Psefu_0122"/>
<dbReference type="AlphaFoldDB" id="F6ADG8"/>
<dbReference type="OrthoDB" id="6889708at2"/>
<accession>F6ADG8</accession>
<protein>
    <submittedName>
        <fullName evidence="1">Uncharacterized protein</fullName>
    </submittedName>
</protein>
<dbReference type="KEGG" id="pfv:Psefu_0122"/>
<reference evidence="1 2" key="1">
    <citation type="submission" date="2011-04" db="EMBL/GenBank/DDBJ databases">
        <title>Complete sequence of Pseudomonas fulva 12-X.</title>
        <authorList>
            <consortium name="US DOE Joint Genome Institute"/>
            <person name="Lucas S."/>
            <person name="Han J."/>
            <person name="Lapidus A."/>
            <person name="Cheng J.-F."/>
            <person name="Goodwin L."/>
            <person name="Pitluck S."/>
            <person name="Peters L."/>
            <person name="Mikhailova N."/>
            <person name="Pagani I."/>
            <person name="Davenport K."/>
            <person name="Han C."/>
            <person name="Tapia R."/>
            <person name="Land M."/>
            <person name="Hauser L."/>
            <person name="Kyrpides N."/>
            <person name="Ivanova N."/>
            <person name="Pagani I."/>
            <person name="Lcollab F.I."/>
            <person name="Woyke T."/>
        </authorList>
    </citation>
    <scope>NUCLEOTIDE SEQUENCE [LARGE SCALE GENOMIC DNA]</scope>
    <source>
        <strain evidence="2">12-X</strain>
    </source>
</reference>
<dbReference type="Proteomes" id="UP000000686">
    <property type="component" value="Chromosome"/>
</dbReference>